<dbReference type="EMBL" id="JAAQPH010000016">
    <property type="protein sequence ID" value="NIA70829.1"/>
    <property type="molecule type" value="Genomic_DNA"/>
</dbReference>
<protein>
    <submittedName>
        <fullName evidence="3">Uncharacterized protein</fullName>
    </submittedName>
</protein>
<feature type="signal peptide" evidence="2">
    <location>
        <begin position="1"/>
        <end position="26"/>
    </location>
</feature>
<reference evidence="3" key="1">
    <citation type="submission" date="2020-03" db="EMBL/GenBank/DDBJ databases">
        <title>Genome of Pelagibius litoralis DSM 21314T.</title>
        <authorList>
            <person name="Wang G."/>
        </authorList>
    </citation>
    <scope>NUCLEOTIDE SEQUENCE</scope>
    <source>
        <strain evidence="3">DSM 21314</strain>
    </source>
</reference>
<organism evidence="3 4">
    <name type="scientific">Pelagibius litoralis</name>
    <dbReference type="NCBI Taxonomy" id="374515"/>
    <lineage>
        <taxon>Bacteria</taxon>
        <taxon>Pseudomonadati</taxon>
        <taxon>Pseudomonadota</taxon>
        <taxon>Alphaproteobacteria</taxon>
        <taxon>Rhodospirillales</taxon>
        <taxon>Rhodovibrionaceae</taxon>
        <taxon>Pelagibius</taxon>
    </lineage>
</organism>
<feature type="region of interest" description="Disordered" evidence="1">
    <location>
        <begin position="24"/>
        <end position="80"/>
    </location>
</feature>
<gene>
    <name evidence="3" type="ORF">HBA54_19700</name>
</gene>
<dbReference type="RefSeq" id="WP_167227841.1">
    <property type="nucleotide sequence ID" value="NZ_JAAQPH010000016.1"/>
</dbReference>
<dbReference type="Proteomes" id="UP000761264">
    <property type="component" value="Unassembled WGS sequence"/>
</dbReference>
<feature type="compositionally biased region" description="Basic and acidic residues" evidence="1">
    <location>
        <begin position="49"/>
        <end position="59"/>
    </location>
</feature>
<evidence type="ECO:0000313" key="3">
    <source>
        <dbReference type="EMBL" id="NIA70829.1"/>
    </source>
</evidence>
<evidence type="ECO:0000256" key="2">
    <source>
        <dbReference type="SAM" id="SignalP"/>
    </source>
</evidence>
<dbReference type="AlphaFoldDB" id="A0A967KCE5"/>
<proteinExistence type="predicted"/>
<comment type="caution">
    <text evidence="3">The sequence shown here is derived from an EMBL/GenBank/DDBJ whole genome shotgun (WGS) entry which is preliminary data.</text>
</comment>
<evidence type="ECO:0000313" key="4">
    <source>
        <dbReference type="Proteomes" id="UP000761264"/>
    </source>
</evidence>
<name>A0A967KCE5_9PROT</name>
<sequence>MFRSRFVKATCVAAGIAVLSAAPAWADDPSAESSEAKPAGGLVEQVQEDAEKLGDKAAEVGESTGEAAEETADSVAEGAEDAFSWTKRQAKDAYEWSKKQVEKVTQ</sequence>
<keyword evidence="4" id="KW-1185">Reference proteome</keyword>
<feature type="compositionally biased region" description="Low complexity" evidence="1">
    <location>
        <begin position="24"/>
        <end position="33"/>
    </location>
</feature>
<accession>A0A967KCE5</accession>
<keyword evidence="2" id="KW-0732">Signal</keyword>
<evidence type="ECO:0000256" key="1">
    <source>
        <dbReference type="SAM" id="MobiDB-lite"/>
    </source>
</evidence>
<feature type="chain" id="PRO_5037593169" evidence="2">
    <location>
        <begin position="27"/>
        <end position="106"/>
    </location>
</feature>